<feature type="compositionally biased region" description="Polar residues" evidence="1">
    <location>
        <begin position="614"/>
        <end position="626"/>
    </location>
</feature>
<feature type="compositionally biased region" description="Polar residues" evidence="1">
    <location>
        <begin position="570"/>
        <end position="583"/>
    </location>
</feature>
<feature type="compositionally biased region" description="Polar residues" evidence="1">
    <location>
        <begin position="860"/>
        <end position="869"/>
    </location>
</feature>
<reference evidence="4" key="1">
    <citation type="journal article" date="2017" name="Nat. Microbiol.">
        <title>Global analysis of biosynthetic gene clusters reveals vast potential of secondary metabolite production in Penicillium species.</title>
        <authorList>
            <person name="Nielsen J.C."/>
            <person name="Grijseels S."/>
            <person name="Prigent S."/>
            <person name="Ji B."/>
            <person name="Dainat J."/>
            <person name="Nielsen K.F."/>
            <person name="Frisvad J.C."/>
            <person name="Workman M."/>
            <person name="Nielsen J."/>
        </authorList>
    </citation>
    <scope>NUCLEOTIDE SEQUENCE [LARGE SCALE GENOMIC DNA]</scope>
    <source>
        <strain evidence="4">IBT 29486</strain>
    </source>
</reference>
<feature type="region of interest" description="Disordered" evidence="1">
    <location>
        <begin position="807"/>
        <end position="826"/>
    </location>
</feature>
<feature type="compositionally biased region" description="Basic and acidic residues" evidence="1">
    <location>
        <begin position="602"/>
        <end position="612"/>
    </location>
</feature>
<dbReference type="InterPro" id="IPR012965">
    <property type="entry name" value="Msb1/Mug8_dom"/>
</dbReference>
<feature type="compositionally biased region" description="Low complexity" evidence="1">
    <location>
        <begin position="952"/>
        <end position="971"/>
    </location>
</feature>
<feature type="compositionally biased region" description="Polar residues" evidence="1">
    <location>
        <begin position="937"/>
        <end position="948"/>
    </location>
</feature>
<feature type="compositionally biased region" description="Basic and acidic residues" evidence="1">
    <location>
        <begin position="749"/>
        <end position="760"/>
    </location>
</feature>
<evidence type="ECO:0000313" key="4">
    <source>
        <dbReference type="Proteomes" id="UP000191518"/>
    </source>
</evidence>
<evidence type="ECO:0000259" key="2">
    <source>
        <dbReference type="Pfam" id="PF08101"/>
    </source>
</evidence>
<feature type="compositionally biased region" description="Basic and acidic residues" evidence="1">
    <location>
        <begin position="996"/>
        <end position="1015"/>
    </location>
</feature>
<feature type="region of interest" description="Disordered" evidence="1">
    <location>
        <begin position="662"/>
        <end position="797"/>
    </location>
</feature>
<name>A0A1V6S5B8_9EURO</name>
<comment type="caution">
    <text evidence="3">The sequence shown here is derived from an EMBL/GenBank/DDBJ whole genome shotgun (WGS) entry which is preliminary data.</text>
</comment>
<dbReference type="OrthoDB" id="3362494at2759"/>
<gene>
    <name evidence="3" type="ORF">PENVUL_c007G07407</name>
</gene>
<sequence length="1048" mass="113835">MPFFSRVFRGKDSVTTKKQAKPSAALNPTPAKPKWTDAWLRTEVAPEEVQDLVRGCVHELKARALDTPFLLLPFRPSSDPSAARTFIRNYFNQSFEKGSPVNGDVLAQELRLTEPMVLCGVMKWCWSRLPGGVVTWEAYETFKMGEHDSDMARDAFSTFIPIGGDSDARTNIIVDFFDLLAAIAAHGKSNGLGGRKLSRYAGWWAFEHVDTGNGFEAAYKNWAVAADATSHLFFAYLRSLSPDVPRGVSGISSLPISLQSLVEATEYPPETPTLLQVTTTKVVMIVENVSPTPFSLLRRAKNFEYRDDDWHLQEFASYEDPVTALTDECLRVLKCISSANQSSVSSTKQSTSLRDASWSRFEDIGFGGSIDSDPEDEAKEAAPPATAKSLKSVPQSGTGDLGRPTTPSWADFMSSGFADENNLKNHVGPLLLPPDKVLPPIASVRGMSSQSHKRSLDIELDLEPAELASISTLDMDDSFWWVWISSLSGDEPSTRKAVFGRCALLETRIRDTKWLILEEQIKGAAPEPDAGAQIVEKKRFFSFGSRRGKLDRRKSSARKVPSSIEESYKRPNNQAPHSKTSIGPDQHKRIQAAAAALQKKHREQEAEAKENRAPANNTRDSKTNSVMTLQPAIVNEASQAMKWAKNYDKGAFRAAYLNDDRAGTGQVEEVQDTPEPVSKTPEEKPTAPSAPLPTSTSKTGPPPLPKEAAIAAVATPLPPSPKEVPTKSVNGATPEEEKPTPKPAVVEQATERRDSVDSMGKKLKKTGNSAFKSMFSAKKKPEQQQLPAKTTDSKEISNVAAARAALEARTKAAQESSPMKKKPVPKAPAVAVAPVAAEAEKPSTPQPVQPVVQEPVSKIPTPTQPSTPLKENGAPPKTRRAVEYDALSRVGTNERKAADQEFSKFDQGPLTDQPAFVPEDSPVASPVEVAPAPQKSEVPQTPTRTNGNGVHPETAASRATSPTTSPGSTEAAQDRWKAIREAAAQRAAAAAAAEQAYDHDTENNTRTSQSERTDEGDTSGEETIEARVARIKARVAELTGNAEDGQRR</sequence>
<dbReference type="Proteomes" id="UP000191518">
    <property type="component" value="Unassembled WGS sequence"/>
</dbReference>
<feature type="compositionally biased region" description="Basic and acidic residues" evidence="1">
    <location>
        <begin position="892"/>
        <end position="904"/>
    </location>
</feature>
<feature type="compositionally biased region" description="Basic residues" evidence="1">
    <location>
        <begin position="547"/>
        <end position="557"/>
    </location>
</feature>
<feature type="region of interest" description="Disordered" evidence="1">
    <location>
        <begin position="547"/>
        <end position="626"/>
    </location>
</feature>
<dbReference type="CDD" id="cd04401">
    <property type="entry name" value="RhoGAP_fMSB1"/>
    <property type="match status" value="1"/>
</dbReference>
<keyword evidence="4" id="KW-1185">Reference proteome</keyword>
<organism evidence="3 4">
    <name type="scientific">Penicillium vulpinum</name>
    <dbReference type="NCBI Taxonomy" id="29845"/>
    <lineage>
        <taxon>Eukaryota</taxon>
        <taxon>Fungi</taxon>
        <taxon>Dikarya</taxon>
        <taxon>Ascomycota</taxon>
        <taxon>Pezizomycotina</taxon>
        <taxon>Eurotiomycetes</taxon>
        <taxon>Eurotiomycetidae</taxon>
        <taxon>Eurotiales</taxon>
        <taxon>Aspergillaceae</taxon>
        <taxon>Penicillium</taxon>
    </lineage>
</organism>
<dbReference type="AlphaFoldDB" id="A0A1V6S5B8"/>
<feature type="region of interest" description="Disordered" evidence="1">
    <location>
        <begin position="367"/>
        <end position="405"/>
    </location>
</feature>
<dbReference type="EMBL" id="MDYP01000007">
    <property type="protein sequence ID" value="OQE09048.1"/>
    <property type="molecule type" value="Genomic_DNA"/>
</dbReference>
<feature type="compositionally biased region" description="Low complexity" evidence="1">
    <location>
        <begin position="686"/>
        <end position="699"/>
    </location>
</feature>
<dbReference type="InterPro" id="IPR037508">
    <property type="entry name" value="Msb1/Mug8"/>
</dbReference>
<evidence type="ECO:0000256" key="1">
    <source>
        <dbReference type="SAM" id="MobiDB-lite"/>
    </source>
</evidence>
<feature type="domain" description="Meiotically up-regulated protein Msb1/Mug8" evidence="2">
    <location>
        <begin position="43"/>
        <end position="520"/>
    </location>
</feature>
<accession>A0A1V6S5B8</accession>
<feature type="compositionally biased region" description="Low complexity" evidence="1">
    <location>
        <begin position="981"/>
        <end position="995"/>
    </location>
</feature>
<feature type="region of interest" description="Disordered" evidence="1">
    <location>
        <begin position="834"/>
        <end position="1023"/>
    </location>
</feature>
<proteinExistence type="predicted"/>
<dbReference type="PANTHER" id="PTHR28093:SF1">
    <property type="entry name" value="MORPHOGENESIS-RELATED PROTEIN MSB1"/>
    <property type="match status" value="1"/>
</dbReference>
<dbReference type="PANTHER" id="PTHR28093">
    <property type="entry name" value="MORPHOGENESIS-RELATED PROTEIN MSB1"/>
    <property type="match status" value="1"/>
</dbReference>
<dbReference type="Pfam" id="PF08101">
    <property type="entry name" value="Msb1-Mug8_dom"/>
    <property type="match status" value="1"/>
</dbReference>
<dbReference type="STRING" id="29845.A0A1V6S5B8"/>
<protein>
    <recommendedName>
        <fullName evidence="2">Meiotically up-regulated protein Msb1/Mug8 domain-containing protein</fullName>
    </recommendedName>
</protein>
<feature type="compositionally biased region" description="Low complexity" evidence="1">
    <location>
        <begin position="921"/>
        <end position="933"/>
    </location>
</feature>
<evidence type="ECO:0000313" key="3">
    <source>
        <dbReference type="EMBL" id="OQE09048.1"/>
    </source>
</evidence>